<dbReference type="InterPro" id="IPR029058">
    <property type="entry name" value="AB_hydrolase_fold"/>
</dbReference>
<dbReference type="AlphaFoldDB" id="A0A4S8HWW6"/>
<dbReference type="Proteomes" id="UP000306918">
    <property type="component" value="Unassembled WGS sequence"/>
</dbReference>
<dbReference type="InterPro" id="IPR000073">
    <property type="entry name" value="AB_hydrolase_1"/>
</dbReference>
<reference evidence="2 3" key="1">
    <citation type="submission" date="2019-04" db="EMBL/GenBank/DDBJ databases">
        <title>Niastella caeni sp. nov., isolated from activated sludge.</title>
        <authorList>
            <person name="Sheng M."/>
        </authorList>
    </citation>
    <scope>NUCLEOTIDE SEQUENCE [LARGE SCALE GENOMIC DNA]</scope>
    <source>
        <strain evidence="2 3">HX-2-15</strain>
    </source>
</reference>
<dbReference type="GO" id="GO:0016787">
    <property type="term" value="F:hydrolase activity"/>
    <property type="evidence" value="ECO:0007669"/>
    <property type="project" value="UniProtKB-KW"/>
</dbReference>
<dbReference type="InterPro" id="IPR050266">
    <property type="entry name" value="AB_hydrolase_sf"/>
</dbReference>
<evidence type="ECO:0000313" key="2">
    <source>
        <dbReference type="EMBL" id="THU39249.1"/>
    </source>
</evidence>
<protein>
    <submittedName>
        <fullName evidence="2">Alpha/beta hydrolase</fullName>
    </submittedName>
</protein>
<dbReference type="PANTHER" id="PTHR43798">
    <property type="entry name" value="MONOACYLGLYCEROL LIPASE"/>
    <property type="match status" value="1"/>
</dbReference>
<evidence type="ECO:0000259" key="1">
    <source>
        <dbReference type="Pfam" id="PF00561"/>
    </source>
</evidence>
<evidence type="ECO:0000313" key="3">
    <source>
        <dbReference type="Proteomes" id="UP000306918"/>
    </source>
</evidence>
<dbReference type="OrthoDB" id="9791779at2"/>
<dbReference type="Gene3D" id="3.40.50.1820">
    <property type="entry name" value="alpha/beta hydrolase"/>
    <property type="match status" value="1"/>
</dbReference>
<dbReference type="Pfam" id="PF00561">
    <property type="entry name" value="Abhydrolase_1"/>
    <property type="match status" value="1"/>
</dbReference>
<dbReference type="PANTHER" id="PTHR43798:SF33">
    <property type="entry name" value="HYDROLASE, PUTATIVE (AFU_ORTHOLOGUE AFUA_2G14860)-RELATED"/>
    <property type="match status" value="1"/>
</dbReference>
<feature type="domain" description="AB hydrolase-1" evidence="1">
    <location>
        <begin position="3"/>
        <end position="103"/>
    </location>
</feature>
<comment type="caution">
    <text evidence="2">The sequence shown here is derived from an EMBL/GenBank/DDBJ whole genome shotgun (WGS) entry which is preliminary data.</text>
</comment>
<dbReference type="GO" id="GO:0016020">
    <property type="term" value="C:membrane"/>
    <property type="evidence" value="ECO:0007669"/>
    <property type="project" value="TreeGrafter"/>
</dbReference>
<organism evidence="2 3">
    <name type="scientific">Niastella caeni</name>
    <dbReference type="NCBI Taxonomy" id="2569763"/>
    <lineage>
        <taxon>Bacteria</taxon>
        <taxon>Pseudomonadati</taxon>
        <taxon>Bacteroidota</taxon>
        <taxon>Chitinophagia</taxon>
        <taxon>Chitinophagales</taxon>
        <taxon>Chitinophagaceae</taxon>
        <taxon>Niastella</taxon>
    </lineage>
</organism>
<proteinExistence type="predicted"/>
<gene>
    <name evidence="2" type="ORF">FAM09_12100</name>
</gene>
<accession>A0A4S8HWW6</accession>
<keyword evidence="3" id="KW-1185">Reference proteome</keyword>
<keyword evidence="2" id="KW-0378">Hydrolase</keyword>
<dbReference type="EMBL" id="STFF01000003">
    <property type="protein sequence ID" value="THU39249.1"/>
    <property type="molecule type" value="Genomic_DNA"/>
</dbReference>
<sequence>MQHLILLHGALGSKDYFKPLAAKLEHSFQVHTFNFSGHGGRPFSDTAFSIPFFSEQIAEYMQETGIEQANIFGYSMGGYAAMYLAKHHPEKINKLITLATKFYWDEKTAAKEVKMLDGKTIQEKVPAFAAQLQQRHAPNDWLLLLEKTAQLLTGLGKQNTLNVEDYASITIPCMVLLGDRDKMVTLDETIAVYKQLPNAQLGVLPGTPHLFEQVNVELLKGMIEGFMKF</sequence>
<name>A0A4S8HWW6_9BACT</name>
<dbReference type="RefSeq" id="WP_136577381.1">
    <property type="nucleotide sequence ID" value="NZ_STFF01000003.1"/>
</dbReference>
<dbReference type="SUPFAM" id="SSF53474">
    <property type="entry name" value="alpha/beta-Hydrolases"/>
    <property type="match status" value="1"/>
</dbReference>